<dbReference type="Proteomes" id="UP000011747">
    <property type="component" value="Unassembled WGS sequence"/>
</dbReference>
<dbReference type="HOGENOM" id="CLU_114070_2_1_9"/>
<dbReference type="InterPro" id="IPR046350">
    <property type="entry name" value="Cystatin_sf"/>
</dbReference>
<dbReference type="AlphaFoldDB" id="G9QP33"/>
<keyword evidence="3" id="KW-1185">Reference proteome</keyword>
<dbReference type="Gene3D" id="3.10.450.40">
    <property type="match status" value="2"/>
</dbReference>
<dbReference type="Pfam" id="PF17881">
    <property type="entry name" value="TseB"/>
    <property type="match status" value="1"/>
</dbReference>
<dbReference type="InterPro" id="IPR041401">
    <property type="entry name" value="TseB-like_dom"/>
</dbReference>
<dbReference type="PATRIC" id="fig|665952.3.peg.2914"/>
<gene>
    <name evidence="2" type="ORF">HMPREF1015_00050</name>
</gene>
<dbReference type="SUPFAM" id="SSF54403">
    <property type="entry name" value="Cystatin/monellin"/>
    <property type="match status" value="2"/>
</dbReference>
<comment type="caution">
    <text evidence="2">The sequence shown here is derived from an EMBL/GenBank/DDBJ whole genome shotgun (WGS) entry which is preliminary data.</text>
</comment>
<accession>G9QP33</accession>
<organism evidence="2 3">
    <name type="scientific">Bacillus smithii 7_3_47FAA</name>
    <dbReference type="NCBI Taxonomy" id="665952"/>
    <lineage>
        <taxon>Bacteria</taxon>
        <taxon>Bacillati</taxon>
        <taxon>Bacillota</taxon>
        <taxon>Bacilli</taxon>
        <taxon>Bacillales</taxon>
        <taxon>Bacillaceae</taxon>
        <taxon>Bacillus</taxon>
    </lineage>
</organism>
<evidence type="ECO:0000313" key="2">
    <source>
        <dbReference type="EMBL" id="EHL74289.1"/>
    </source>
</evidence>
<name>G9QP33_9BACI</name>
<evidence type="ECO:0000313" key="3">
    <source>
        <dbReference type="Proteomes" id="UP000011747"/>
    </source>
</evidence>
<proteinExistence type="predicted"/>
<dbReference type="EMBL" id="ACWF01000149">
    <property type="protein sequence ID" value="EHL74289.1"/>
    <property type="molecule type" value="Genomic_DNA"/>
</dbReference>
<feature type="domain" description="Cell wall elongation regulator TseB-like" evidence="1">
    <location>
        <begin position="36"/>
        <end position="80"/>
    </location>
</feature>
<dbReference type="RefSeq" id="WP_003355110.1">
    <property type="nucleotide sequence ID" value="NZ_JH414764.1"/>
</dbReference>
<reference evidence="2 3" key="1">
    <citation type="submission" date="2011-09" db="EMBL/GenBank/DDBJ databases">
        <title>The Genome Sequence of Bacillus smithii 7_3_47FAA.</title>
        <authorList>
            <consortium name="The Broad Institute Genome Sequencing Platform"/>
            <person name="Earl A."/>
            <person name="Ward D."/>
            <person name="Feldgarden M."/>
            <person name="Gevers D."/>
            <person name="Daigneault M."/>
            <person name="Strauss J."/>
            <person name="Allen-Vercoe E."/>
            <person name="Young S.K."/>
            <person name="Zeng Q."/>
            <person name="Gargeya S."/>
            <person name="Fitzgerald M."/>
            <person name="Haas B."/>
            <person name="Abouelleil A."/>
            <person name="Alvarado L."/>
            <person name="Arachchi H.M."/>
            <person name="Berlin A."/>
            <person name="Brown A."/>
            <person name="Chapman S.B."/>
            <person name="Chen Z."/>
            <person name="Dunbar C."/>
            <person name="Freedman E."/>
            <person name="Gearin G."/>
            <person name="Goldberg J."/>
            <person name="Griggs A."/>
            <person name="Gujja S."/>
            <person name="Heiman D."/>
            <person name="Howarth C."/>
            <person name="Larson L."/>
            <person name="Lui A."/>
            <person name="MacDonald P.J.P."/>
            <person name="Montmayeur A."/>
            <person name="Murphy C."/>
            <person name="Neiman D."/>
            <person name="Pearson M."/>
            <person name="Priest M."/>
            <person name="Roberts A."/>
            <person name="Saif S."/>
            <person name="Shea T."/>
            <person name="Shenoy N."/>
            <person name="Sisk P."/>
            <person name="Stolte C."/>
            <person name="Sykes S."/>
            <person name="Wortman J."/>
            <person name="Nusbaum C."/>
            <person name="Birren B."/>
        </authorList>
    </citation>
    <scope>NUCLEOTIDE SEQUENCE [LARGE SCALE GENOMIC DNA]</scope>
    <source>
        <strain evidence="2 3">7_3_47FAA</strain>
    </source>
</reference>
<sequence>MKKVMMMIAIVAVVVLAFSTYIYASAKKPYQKAEEEALKVAKDHGIISTVDQFYLYNSKKTYYVLIGENKKHVKMVAWIPKQRKDKILYDKYSNGISEQKAIDKLYQDEKPAKLLSVHLGMEEVGPVWEMAYLDKEGDLNYYYVLFKNGKWWKKMTNI</sequence>
<evidence type="ECO:0000259" key="1">
    <source>
        <dbReference type="Pfam" id="PF17881"/>
    </source>
</evidence>
<protein>
    <recommendedName>
        <fullName evidence="1">Cell wall elongation regulator TseB-like domain-containing protein</fullName>
    </recommendedName>
</protein>